<dbReference type="GO" id="GO:0005789">
    <property type="term" value="C:endoplasmic reticulum membrane"/>
    <property type="evidence" value="ECO:0007669"/>
    <property type="project" value="UniProtKB-SubCell"/>
</dbReference>
<dbReference type="InterPro" id="IPR003388">
    <property type="entry name" value="Reticulon"/>
</dbReference>
<dbReference type="EMBL" id="MCGE01000019">
    <property type="protein sequence ID" value="ORZ12301.1"/>
    <property type="molecule type" value="Genomic_DNA"/>
</dbReference>
<comment type="caution">
    <text evidence="9">The sequence shown here is derived from an EMBL/GenBank/DDBJ whole genome shotgun (WGS) entry which is preliminary data.</text>
</comment>
<accession>A0A1X2IB08</accession>
<proteinExistence type="predicted"/>
<evidence type="ECO:0000256" key="7">
    <source>
        <dbReference type="SAM" id="MobiDB-lite"/>
    </source>
</evidence>
<reference evidence="9 10" key="1">
    <citation type="submission" date="2016-07" db="EMBL/GenBank/DDBJ databases">
        <title>Pervasive Adenine N6-methylation of Active Genes in Fungi.</title>
        <authorList>
            <consortium name="DOE Joint Genome Institute"/>
            <person name="Mondo S.J."/>
            <person name="Dannebaum R.O."/>
            <person name="Kuo R.C."/>
            <person name="Labutti K."/>
            <person name="Haridas S."/>
            <person name="Kuo A."/>
            <person name="Salamov A."/>
            <person name="Ahrendt S.R."/>
            <person name="Lipzen A."/>
            <person name="Sullivan W."/>
            <person name="Andreopoulos W.B."/>
            <person name="Clum A."/>
            <person name="Lindquist E."/>
            <person name="Daum C."/>
            <person name="Ramamoorthy G.K."/>
            <person name="Gryganskyi A."/>
            <person name="Culley D."/>
            <person name="Magnuson J.K."/>
            <person name="James T.Y."/>
            <person name="O'Malley M.A."/>
            <person name="Stajich J.E."/>
            <person name="Spatafora J.W."/>
            <person name="Visel A."/>
            <person name="Grigoriev I.V."/>
        </authorList>
    </citation>
    <scope>NUCLEOTIDE SEQUENCE [LARGE SCALE GENOMIC DNA]</scope>
    <source>
        <strain evidence="9 10">NRRL 1336</strain>
    </source>
</reference>
<keyword evidence="2 6" id="KW-0812">Transmembrane</keyword>
<gene>
    <name evidence="9" type="ORF">BCR42DRAFT_453649</name>
</gene>
<dbReference type="Pfam" id="PF02453">
    <property type="entry name" value="Reticulon"/>
    <property type="match status" value="1"/>
</dbReference>
<dbReference type="STRING" id="90262.A0A1X2IB08"/>
<evidence type="ECO:0000313" key="9">
    <source>
        <dbReference type="EMBL" id="ORZ12301.1"/>
    </source>
</evidence>
<feature type="compositionally biased region" description="Polar residues" evidence="7">
    <location>
        <begin position="1"/>
        <end position="13"/>
    </location>
</feature>
<organism evidence="9 10">
    <name type="scientific">Absidia repens</name>
    <dbReference type="NCBI Taxonomy" id="90262"/>
    <lineage>
        <taxon>Eukaryota</taxon>
        <taxon>Fungi</taxon>
        <taxon>Fungi incertae sedis</taxon>
        <taxon>Mucoromycota</taxon>
        <taxon>Mucoromycotina</taxon>
        <taxon>Mucoromycetes</taxon>
        <taxon>Mucorales</taxon>
        <taxon>Cunninghamellaceae</taxon>
        <taxon>Absidia</taxon>
    </lineage>
</organism>
<evidence type="ECO:0000259" key="8">
    <source>
        <dbReference type="PROSITE" id="PS50845"/>
    </source>
</evidence>
<feature type="domain" description="Reticulon" evidence="8">
    <location>
        <begin position="85"/>
        <end position="294"/>
    </location>
</feature>
<sequence>MADILTQDTSIPANTERKEEPTFATQVQPPSEPIAASQKIADTPVPQVASTLGANTANGLAKGTLYQSPNIKFDDDPASYIKARIASLIYWEYPRRSASYLGVSLSVLVLTQYYSVLQIIAAFFTLATGANWVYVNTHKQTQRIIAGKSAEDIKNPHNDRLQTKGALIPRDRVTHAAQLTVDVFEVIARQVTKLILIEDNTQSAVAVGVSYLLWTLAKYISTKYLVGFFLVSAFSFPRLYLQHQEVIDAHVAQHSENARVLAKQYGGVASVKAQQLYDQAWASLKKQPKVQKAE</sequence>
<dbReference type="PROSITE" id="PS50845">
    <property type="entry name" value="RETICULON"/>
    <property type="match status" value="1"/>
</dbReference>
<dbReference type="OrthoDB" id="567788at2759"/>
<evidence type="ECO:0000313" key="10">
    <source>
        <dbReference type="Proteomes" id="UP000193560"/>
    </source>
</evidence>
<keyword evidence="3 6" id="KW-0256">Endoplasmic reticulum</keyword>
<evidence type="ECO:0000256" key="2">
    <source>
        <dbReference type="ARBA" id="ARBA00022692"/>
    </source>
</evidence>
<keyword evidence="5 6" id="KW-0472">Membrane</keyword>
<dbReference type="Proteomes" id="UP000193560">
    <property type="component" value="Unassembled WGS sequence"/>
</dbReference>
<evidence type="ECO:0000256" key="6">
    <source>
        <dbReference type="RuleBase" id="RU363132"/>
    </source>
</evidence>
<evidence type="ECO:0000256" key="3">
    <source>
        <dbReference type="ARBA" id="ARBA00022824"/>
    </source>
</evidence>
<comment type="subcellular location">
    <subcellularLocation>
        <location evidence="1 6">Endoplasmic reticulum membrane</location>
        <topology evidence="1 6">Multi-pass membrane protein</topology>
    </subcellularLocation>
</comment>
<evidence type="ECO:0000256" key="5">
    <source>
        <dbReference type="ARBA" id="ARBA00023136"/>
    </source>
</evidence>
<dbReference type="AlphaFoldDB" id="A0A1X2IB08"/>
<comment type="caution">
    <text evidence="6">Lacks conserved residue(s) required for the propagation of feature annotation.</text>
</comment>
<protein>
    <recommendedName>
        <fullName evidence="6">Reticulon-like protein</fullName>
    </recommendedName>
</protein>
<feature type="transmembrane region" description="Helical" evidence="6">
    <location>
        <begin position="113"/>
        <end position="135"/>
    </location>
</feature>
<name>A0A1X2IB08_9FUNG</name>
<evidence type="ECO:0000256" key="4">
    <source>
        <dbReference type="ARBA" id="ARBA00022989"/>
    </source>
</evidence>
<evidence type="ECO:0000256" key="1">
    <source>
        <dbReference type="ARBA" id="ARBA00004477"/>
    </source>
</evidence>
<feature type="region of interest" description="Disordered" evidence="7">
    <location>
        <begin position="1"/>
        <end position="31"/>
    </location>
</feature>
<keyword evidence="4 6" id="KW-1133">Transmembrane helix</keyword>
<keyword evidence="10" id="KW-1185">Reference proteome</keyword>